<dbReference type="InterPro" id="IPR035595">
    <property type="entry name" value="UDP_glycos_trans_CS"/>
</dbReference>
<comment type="caution">
    <text evidence="6">The sequence shown here is derived from an EMBL/GenBank/DDBJ whole genome shotgun (WGS) entry which is preliminary data.</text>
</comment>
<keyword evidence="7" id="KW-1185">Reference proteome</keyword>
<keyword evidence="5" id="KW-1133">Transmembrane helix</keyword>
<keyword evidence="5" id="KW-0812">Transmembrane</keyword>
<dbReference type="GO" id="GO:0016020">
    <property type="term" value="C:membrane"/>
    <property type="evidence" value="ECO:0007669"/>
    <property type="project" value="UniProtKB-SubCell"/>
</dbReference>
<dbReference type="InterPro" id="IPR050271">
    <property type="entry name" value="UDP-glycosyltransferase"/>
</dbReference>
<dbReference type="Gene3D" id="3.40.50.2000">
    <property type="entry name" value="Glycogen Phosphorylase B"/>
    <property type="match status" value="1"/>
</dbReference>
<feature type="chain" id="PRO_5042668188" description="UDP-glucuronosyltransferase" evidence="5">
    <location>
        <begin position="20"/>
        <end position="511"/>
    </location>
</feature>
<evidence type="ECO:0000313" key="6">
    <source>
        <dbReference type="EMBL" id="KAK7865277.1"/>
    </source>
</evidence>
<sequence length="511" mass="58026">MHKIFAAFLFLSYISISNSANILAIYTLASPSIRLWNTPLLTALATRGHNVTVISPEAQKNRVANLTDLPVDGLYEAIGGDMDFDVLHEATMFFWIKEMFAFFRKGCLFTLKSDSFKRLMEYPTDFKFDLVLMEPIGVECMFGILPRFGNPPIVTVASFPAPQWVLESTGTPSNPSYVPYSFSPYDDDMKFMERVYNFIAYIYTQYLYKYDYLPKMDREARNVFGPEIASVESTAQNVSFALTNHHPTLDTPFASAPNLIPIAAIQVKDPKPLPTDLQKFLDDATEGAIYMSFGTNVRSDKLSLAKRKAILEAFAELPQRVLWKFESDLPDAPKNVKISKWLPQNDVLAHPNLKVFITHAGLHSTHETIIRGVPIVGVPFVIDQHMNIRKMQKLGRGLLLEYKDLTKDTLLHTLREIIGNPSYRENIMKLSARFQDNPTSPLESAVFWTEYALRHKGAQHLQSAARNLNFIQYFLLDVIAFLLAVPISFVLAIYILCCRRKSTQKGKDKLN</sequence>
<dbReference type="CDD" id="cd03784">
    <property type="entry name" value="GT1_Gtf-like"/>
    <property type="match status" value="1"/>
</dbReference>
<organism evidence="6 7">
    <name type="scientific">Gryllus longicercus</name>
    <dbReference type="NCBI Taxonomy" id="2509291"/>
    <lineage>
        <taxon>Eukaryota</taxon>
        <taxon>Metazoa</taxon>
        <taxon>Ecdysozoa</taxon>
        <taxon>Arthropoda</taxon>
        <taxon>Hexapoda</taxon>
        <taxon>Insecta</taxon>
        <taxon>Pterygota</taxon>
        <taxon>Neoptera</taxon>
        <taxon>Polyneoptera</taxon>
        <taxon>Orthoptera</taxon>
        <taxon>Ensifera</taxon>
        <taxon>Gryllidea</taxon>
        <taxon>Grylloidea</taxon>
        <taxon>Gryllidae</taxon>
        <taxon>Gryllinae</taxon>
        <taxon>Gryllus</taxon>
    </lineage>
</organism>
<dbReference type="AlphaFoldDB" id="A0AAN9VR51"/>
<evidence type="ECO:0000313" key="7">
    <source>
        <dbReference type="Proteomes" id="UP001378592"/>
    </source>
</evidence>
<feature type="signal peptide" evidence="5">
    <location>
        <begin position="1"/>
        <end position="19"/>
    </location>
</feature>
<dbReference type="Proteomes" id="UP001378592">
    <property type="component" value="Unassembled WGS sequence"/>
</dbReference>
<keyword evidence="2 4" id="KW-0328">Glycosyltransferase</keyword>
<dbReference type="PROSITE" id="PS00375">
    <property type="entry name" value="UDPGT"/>
    <property type="match status" value="1"/>
</dbReference>
<dbReference type="SUPFAM" id="SSF53756">
    <property type="entry name" value="UDP-Glycosyltransferase/glycogen phosphorylase"/>
    <property type="match status" value="1"/>
</dbReference>
<feature type="transmembrane region" description="Helical" evidence="5">
    <location>
        <begin position="470"/>
        <end position="497"/>
    </location>
</feature>
<evidence type="ECO:0000256" key="4">
    <source>
        <dbReference type="RuleBase" id="RU003718"/>
    </source>
</evidence>
<dbReference type="Pfam" id="PF00201">
    <property type="entry name" value="UDPGT"/>
    <property type="match status" value="1"/>
</dbReference>
<evidence type="ECO:0000256" key="3">
    <source>
        <dbReference type="ARBA" id="ARBA00022679"/>
    </source>
</evidence>
<gene>
    <name evidence="6" type="ORF">R5R35_012574</name>
</gene>
<keyword evidence="5" id="KW-0472">Membrane</keyword>
<reference evidence="6 7" key="1">
    <citation type="submission" date="2024-03" db="EMBL/GenBank/DDBJ databases">
        <title>The genome assembly and annotation of the cricket Gryllus longicercus Weissman &amp; Gray.</title>
        <authorList>
            <person name="Szrajer S."/>
            <person name="Gray D."/>
            <person name="Ylla G."/>
        </authorList>
    </citation>
    <scope>NUCLEOTIDE SEQUENCE [LARGE SCALE GENOMIC DNA]</scope>
    <source>
        <strain evidence="6">DAG 2021-001</strain>
        <tissue evidence="6">Whole body minus gut</tissue>
    </source>
</reference>
<evidence type="ECO:0000256" key="2">
    <source>
        <dbReference type="ARBA" id="ARBA00022676"/>
    </source>
</evidence>
<dbReference type="EMBL" id="JAZDUA010000181">
    <property type="protein sequence ID" value="KAK7865277.1"/>
    <property type="molecule type" value="Genomic_DNA"/>
</dbReference>
<dbReference type="InterPro" id="IPR002213">
    <property type="entry name" value="UDP_glucos_trans"/>
</dbReference>
<name>A0AAN9VR51_9ORTH</name>
<comment type="subcellular location">
    <subcellularLocation>
        <location evidence="5">Membrane</location>
        <topology evidence="5">Single-pass membrane protein</topology>
    </subcellularLocation>
</comment>
<keyword evidence="5" id="KW-0732">Signal</keyword>
<protein>
    <recommendedName>
        <fullName evidence="5">UDP-glucuronosyltransferase</fullName>
        <ecNumber evidence="5">2.4.1.17</ecNumber>
    </recommendedName>
</protein>
<keyword evidence="3 4" id="KW-0808">Transferase</keyword>
<dbReference type="PANTHER" id="PTHR48043:SF159">
    <property type="entry name" value="EG:EG0003.4 PROTEIN-RELATED"/>
    <property type="match status" value="1"/>
</dbReference>
<dbReference type="PANTHER" id="PTHR48043">
    <property type="entry name" value="EG:EG0003.4 PROTEIN-RELATED"/>
    <property type="match status" value="1"/>
</dbReference>
<dbReference type="GO" id="GO:0015020">
    <property type="term" value="F:glucuronosyltransferase activity"/>
    <property type="evidence" value="ECO:0007669"/>
    <property type="project" value="UniProtKB-EC"/>
</dbReference>
<evidence type="ECO:0000256" key="1">
    <source>
        <dbReference type="ARBA" id="ARBA00009995"/>
    </source>
</evidence>
<comment type="similarity">
    <text evidence="1 4">Belongs to the UDP-glycosyltransferase family.</text>
</comment>
<comment type="catalytic activity">
    <reaction evidence="5">
        <text>glucuronate acceptor + UDP-alpha-D-glucuronate = acceptor beta-D-glucuronoside + UDP + H(+)</text>
        <dbReference type="Rhea" id="RHEA:21032"/>
        <dbReference type="ChEBI" id="CHEBI:15378"/>
        <dbReference type="ChEBI" id="CHEBI:58052"/>
        <dbReference type="ChEBI" id="CHEBI:58223"/>
        <dbReference type="ChEBI" id="CHEBI:132367"/>
        <dbReference type="ChEBI" id="CHEBI:132368"/>
        <dbReference type="EC" id="2.4.1.17"/>
    </reaction>
</comment>
<accession>A0AAN9VR51</accession>
<dbReference type="EC" id="2.4.1.17" evidence="5"/>
<proteinExistence type="inferred from homology"/>
<evidence type="ECO:0000256" key="5">
    <source>
        <dbReference type="RuleBase" id="RU362059"/>
    </source>
</evidence>
<dbReference type="FunFam" id="3.40.50.2000:FF:000050">
    <property type="entry name" value="UDP-glucuronosyltransferase"/>
    <property type="match status" value="1"/>
</dbReference>